<feature type="compositionally biased region" description="Pro residues" evidence="1">
    <location>
        <begin position="55"/>
        <end position="67"/>
    </location>
</feature>
<protein>
    <submittedName>
        <fullName evidence="2">Uncharacterized protein</fullName>
    </submittedName>
</protein>
<dbReference type="AlphaFoldDB" id="A0A4C1U6K7"/>
<organism evidence="2 3">
    <name type="scientific">Eumeta variegata</name>
    <name type="common">Bagworm moth</name>
    <name type="synonym">Eumeta japonica</name>
    <dbReference type="NCBI Taxonomy" id="151549"/>
    <lineage>
        <taxon>Eukaryota</taxon>
        <taxon>Metazoa</taxon>
        <taxon>Ecdysozoa</taxon>
        <taxon>Arthropoda</taxon>
        <taxon>Hexapoda</taxon>
        <taxon>Insecta</taxon>
        <taxon>Pterygota</taxon>
        <taxon>Neoptera</taxon>
        <taxon>Endopterygota</taxon>
        <taxon>Lepidoptera</taxon>
        <taxon>Glossata</taxon>
        <taxon>Ditrysia</taxon>
        <taxon>Tineoidea</taxon>
        <taxon>Psychidae</taxon>
        <taxon>Oiketicinae</taxon>
        <taxon>Eumeta</taxon>
    </lineage>
</organism>
<evidence type="ECO:0000256" key="1">
    <source>
        <dbReference type="SAM" id="MobiDB-lite"/>
    </source>
</evidence>
<feature type="compositionally biased region" description="Low complexity" evidence="1">
    <location>
        <begin position="44"/>
        <end position="54"/>
    </location>
</feature>
<gene>
    <name evidence="2" type="ORF">EVAR_7154_1</name>
</gene>
<sequence>MSQLERVIRRARAVAWIYATRARASNGRRWRAAPLIKWARRRVSVSSFSLRSPAGAPPGPRRPSPGP</sequence>
<evidence type="ECO:0000313" key="3">
    <source>
        <dbReference type="Proteomes" id="UP000299102"/>
    </source>
</evidence>
<evidence type="ECO:0000313" key="2">
    <source>
        <dbReference type="EMBL" id="GBP21939.1"/>
    </source>
</evidence>
<comment type="caution">
    <text evidence="2">The sequence shown here is derived from an EMBL/GenBank/DDBJ whole genome shotgun (WGS) entry which is preliminary data.</text>
</comment>
<proteinExistence type="predicted"/>
<feature type="region of interest" description="Disordered" evidence="1">
    <location>
        <begin position="44"/>
        <end position="67"/>
    </location>
</feature>
<dbReference type="EMBL" id="BGZK01000134">
    <property type="protein sequence ID" value="GBP21939.1"/>
    <property type="molecule type" value="Genomic_DNA"/>
</dbReference>
<accession>A0A4C1U6K7</accession>
<reference evidence="2 3" key="1">
    <citation type="journal article" date="2019" name="Commun. Biol.">
        <title>The bagworm genome reveals a unique fibroin gene that provides high tensile strength.</title>
        <authorList>
            <person name="Kono N."/>
            <person name="Nakamura H."/>
            <person name="Ohtoshi R."/>
            <person name="Tomita M."/>
            <person name="Numata K."/>
            <person name="Arakawa K."/>
        </authorList>
    </citation>
    <scope>NUCLEOTIDE SEQUENCE [LARGE SCALE GENOMIC DNA]</scope>
</reference>
<dbReference type="Proteomes" id="UP000299102">
    <property type="component" value="Unassembled WGS sequence"/>
</dbReference>
<name>A0A4C1U6K7_EUMVA</name>
<keyword evidence="3" id="KW-1185">Reference proteome</keyword>